<feature type="domain" description="Acyl-CoA oxidase/dehydrogenase middle" evidence="7">
    <location>
        <begin position="147"/>
        <end position="233"/>
    </location>
</feature>
<dbReference type="GO" id="GO:0003995">
    <property type="term" value="F:acyl-CoA dehydrogenase activity"/>
    <property type="evidence" value="ECO:0007669"/>
    <property type="project" value="TreeGrafter"/>
</dbReference>
<feature type="domain" description="Acyl-CoA dehydrogenase/oxidase C-terminal" evidence="6">
    <location>
        <begin position="253"/>
        <end position="413"/>
    </location>
</feature>
<dbReference type="PANTHER" id="PTHR43884">
    <property type="entry name" value="ACYL-COA DEHYDROGENASE"/>
    <property type="match status" value="1"/>
</dbReference>
<evidence type="ECO:0000313" key="8">
    <source>
        <dbReference type="EMBL" id="KKM63959.1"/>
    </source>
</evidence>
<comment type="caution">
    <text evidence="8">The sequence shown here is derived from an EMBL/GenBank/DDBJ whole genome shotgun (WGS) entry which is preliminary data.</text>
</comment>
<gene>
    <name evidence="8" type="ORF">LCGC14_1506210</name>
</gene>
<evidence type="ECO:0000256" key="5">
    <source>
        <dbReference type="SAM" id="Phobius"/>
    </source>
</evidence>
<keyword evidence="5" id="KW-0472">Membrane</keyword>
<keyword evidence="3" id="KW-0285">Flavoprotein</keyword>
<dbReference type="Pfam" id="PF00441">
    <property type="entry name" value="Acyl-CoA_dh_1"/>
    <property type="match status" value="1"/>
</dbReference>
<dbReference type="EMBL" id="LAZR01010994">
    <property type="protein sequence ID" value="KKM63959.1"/>
    <property type="molecule type" value="Genomic_DNA"/>
</dbReference>
<keyword evidence="5" id="KW-0812">Transmembrane</keyword>
<protein>
    <recommendedName>
        <fullName evidence="9">Acyl-CoA dehydrogenase/oxidase C-terminal domain-containing protein</fullName>
    </recommendedName>
</protein>
<dbReference type="Gene3D" id="1.10.540.10">
    <property type="entry name" value="Acyl-CoA dehydrogenase/oxidase, N-terminal domain"/>
    <property type="match status" value="1"/>
</dbReference>
<evidence type="ECO:0000256" key="1">
    <source>
        <dbReference type="ARBA" id="ARBA00001974"/>
    </source>
</evidence>
<evidence type="ECO:0000259" key="7">
    <source>
        <dbReference type="Pfam" id="PF02770"/>
    </source>
</evidence>
<proteinExistence type="inferred from homology"/>
<dbReference type="InterPro" id="IPR006091">
    <property type="entry name" value="Acyl-CoA_Oxase/DH_mid-dom"/>
</dbReference>
<reference evidence="8" key="1">
    <citation type="journal article" date="2015" name="Nature">
        <title>Complex archaea that bridge the gap between prokaryotes and eukaryotes.</title>
        <authorList>
            <person name="Spang A."/>
            <person name="Saw J.H."/>
            <person name="Jorgensen S.L."/>
            <person name="Zaremba-Niedzwiedzka K."/>
            <person name="Martijn J."/>
            <person name="Lind A.E."/>
            <person name="van Eijk R."/>
            <person name="Schleper C."/>
            <person name="Guy L."/>
            <person name="Ettema T.J."/>
        </authorList>
    </citation>
    <scope>NUCLEOTIDE SEQUENCE</scope>
</reference>
<name>A0A0F9J2P0_9ZZZZ</name>
<dbReference type="InterPro" id="IPR009100">
    <property type="entry name" value="AcylCoA_DH/oxidase_NM_dom_sf"/>
</dbReference>
<keyword evidence="4" id="KW-0274">FAD</keyword>
<sequence length="420" mass="47369">MKLVTGVDILDDEIKNKLTSNNIYKIFNNFIIPLITEEEREFLEELEQFLLKKVEPKINLEEEVYDLFPILGKENYIQRLNPLGDDERYNMRYEMLLGMAISIVDPELDLARVVTGVIFANPLFQFGKGERISEILEQIMSGKKIGCICITERRHGSDAVNMETKVLNKEDHIILKGEKLYTTNGPVADYFIVYGVSDVSDPRGSMYQAIAEREFEGLTTNRLGIHSVPRVEIGQTLFDSVKIPRKNVLGAKGQGYKNLFSGLVAERCAIIGSSLGIAWLTAITGLIYTNLRTQFNRPIYDFQGVSFPQTQNFTELMAATELGLRSALEYDKTVEKKHFDQQKFVKYNAAFSSGTKYLASNLAHKISYETQQLCGGIAFTDNLRIDKALGVANVQEIIGGARNIQLYLVSRAIKDMISIL</sequence>
<feature type="transmembrane region" description="Helical" evidence="5">
    <location>
        <begin position="269"/>
        <end position="288"/>
    </location>
</feature>
<evidence type="ECO:0008006" key="9">
    <source>
        <dbReference type="Google" id="ProtNLM"/>
    </source>
</evidence>
<dbReference type="AlphaFoldDB" id="A0A0F9J2P0"/>
<dbReference type="InterPro" id="IPR036250">
    <property type="entry name" value="AcylCo_DH-like_C"/>
</dbReference>
<evidence type="ECO:0000259" key="6">
    <source>
        <dbReference type="Pfam" id="PF00441"/>
    </source>
</evidence>
<dbReference type="InterPro" id="IPR009075">
    <property type="entry name" value="AcylCo_DH/oxidase_C"/>
</dbReference>
<organism evidence="8">
    <name type="scientific">marine sediment metagenome</name>
    <dbReference type="NCBI Taxonomy" id="412755"/>
    <lineage>
        <taxon>unclassified sequences</taxon>
        <taxon>metagenomes</taxon>
        <taxon>ecological metagenomes</taxon>
    </lineage>
</organism>
<dbReference type="SUPFAM" id="SSF47203">
    <property type="entry name" value="Acyl-CoA dehydrogenase C-terminal domain-like"/>
    <property type="match status" value="1"/>
</dbReference>
<dbReference type="PANTHER" id="PTHR43884:SF12">
    <property type="entry name" value="ISOVALERYL-COA DEHYDROGENASE, MITOCHONDRIAL-RELATED"/>
    <property type="match status" value="1"/>
</dbReference>
<dbReference type="CDD" id="cd00567">
    <property type="entry name" value="ACAD"/>
    <property type="match status" value="1"/>
</dbReference>
<evidence type="ECO:0000256" key="4">
    <source>
        <dbReference type="ARBA" id="ARBA00022827"/>
    </source>
</evidence>
<keyword evidence="5" id="KW-1133">Transmembrane helix</keyword>
<dbReference type="GO" id="GO:0050660">
    <property type="term" value="F:flavin adenine dinucleotide binding"/>
    <property type="evidence" value="ECO:0007669"/>
    <property type="project" value="InterPro"/>
</dbReference>
<evidence type="ECO:0000256" key="3">
    <source>
        <dbReference type="ARBA" id="ARBA00022630"/>
    </source>
</evidence>
<dbReference type="Gene3D" id="1.20.140.10">
    <property type="entry name" value="Butyryl-CoA Dehydrogenase, subunit A, domain 3"/>
    <property type="match status" value="1"/>
</dbReference>
<dbReference type="Pfam" id="PF02770">
    <property type="entry name" value="Acyl-CoA_dh_M"/>
    <property type="match status" value="1"/>
</dbReference>
<dbReference type="Gene3D" id="2.40.110.10">
    <property type="entry name" value="Butyryl-CoA Dehydrogenase, subunit A, domain 2"/>
    <property type="match status" value="1"/>
</dbReference>
<dbReference type="InterPro" id="IPR046373">
    <property type="entry name" value="Acyl-CoA_Oxase/DH_mid-dom_sf"/>
</dbReference>
<evidence type="ECO:0000256" key="2">
    <source>
        <dbReference type="ARBA" id="ARBA00009347"/>
    </source>
</evidence>
<dbReference type="InterPro" id="IPR037069">
    <property type="entry name" value="AcylCoA_DH/ox_N_sf"/>
</dbReference>
<comment type="cofactor">
    <cofactor evidence="1">
        <name>FAD</name>
        <dbReference type="ChEBI" id="CHEBI:57692"/>
    </cofactor>
</comment>
<accession>A0A0F9J2P0</accession>
<dbReference type="SUPFAM" id="SSF56645">
    <property type="entry name" value="Acyl-CoA dehydrogenase NM domain-like"/>
    <property type="match status" value="1"/>
</dbReference>
<comment type="similarity">
    <text evidence="2">Belongs to the acyl-CoA dehydrogenase family.</text>
</comment>